<name>A0A061JC65_TRYRA</name>
<accession>A0A061JC65</accession>
<evidence type="ECO:0000313" key="2">
    <source>
        <dbReference type="EMBL" id="ESL10877.1"/>
    </source>
</evidence>
<evidence type="ECO:0000256" key="1">
    <source>
        <dbReference type="SAM" id="MobiDB-lite"/>
    </source>
</evidence>
<dbReference type="OrthoDB" id="278628at2759"/>
<feature type="region of interest" description="Disordered" evidence="1">
    <location>
        <begin position="733"/>
        <end position="753"/>
    </location>
</feature>
<sequence>MMRRFFFCLSVNRIPFVLCGSRYAPILNYMELRSRGSKRTFPRASLFSLTAGGEDMGAASSDNAASEKKQKKQAFDALVHWCAAHQQAATRAFPLGGTSSTMTVSACLPSSLECDEAVLRWLQEHSDTLTCGQSLLVCSFVCEVLLCRLDAAAASVAEAAAGSRWGGVETGTDLSLQQQVSTFTNRIVALLKRANRSDKLELQPLSVLTSCAYGVHRLSCVESPFFGEAEKLLLKLPSAVMFAILHQLRSDGLRKLSQLEEQLTINVCLTLLLIVDEERRQAFLPVGDTVIVNAVLRRLLRHAAQLVKKVDEASEESFLALANNASSTDFSPLPCVGQGEVANSPSMQECVAIMQNIAFSSPTSRLEMLSYLLRIRKKPAHYTRSELQLLPALLQTVSNVRLPEARVLETKIIAEVPIPDDDPVLVAQLFSFTASKEARYLVCLDAVAAEGLTAKAAVDIIGCAGVYLRWETLQRLTAVVLEKEARSTSPSSSPLNSRLALNGAMECILTTFVTRLADLTLSAERDAIHTYLGQLVERVDWAGSTPPESAKLALERITLLKKLSDCGFHVRAPDAVMALGEKALDLESGSSMINTLQCVIEALSLLSEVERRRDLVVCMIRYNGTRSTSSAIRFVALLAPLAVAHGVCNSELVQLLLKMQTLNPFKLRQGYIEGLLSVEDAFTVFVIHAVNYLLASEEWRTSTDRIREAVTLWLQEYLHHLMQLSRKQKMASITAHNDGKGEASPPHGEGGDLEATVTEVPGPERLEELFSLLLRAGVKLPDYFASELTARVRDIETAGAPAGEGRGRLHFPLPGHFVFCCKLDIAMDSPFSMELLEYLLTTCDCRILHFVITAFLVHAKATSRDPHILLLANLRLVFQTLKLFLRRLDALGDDLLTAFFPSSAPSVVANSVRFIVGFLTKQERNQRVLKSLRGAHSTEEEKDGSRQPCGTPS</sequence>
<organism evidence="2 3">
    <name type="scientific">Trypanosoma rangeli SC58</name>
    <dbReference type="NCBI Taxonomy" id="429131"/>
    <lineage>
        <taxon>Eukaryota</taxon>
        <taxon>Discoba</taxon>
        <taxon>Euglenozoa</taxon>
        <taxon>Kinetoplastea</taxon>
        <taxon>Metakinetoplastina</taxon>
        <taxon>Trypanosomatida</taxon>
        <taxon>Trypanosomatidae</taxon>
        <taxon>Trypanosoma</taxon>
        <taxon>Herpetosoma</taxon>
    </lineage>
</organism>
<proteinExistence type="predicted"/>
<evidence type="ECO:0000313" key="3">
    <source>
        <dbReference type="Proteomes" id="UP000031737"/>
    </source>
</evidence>
<dbReference type="VEuPathDB" id="TriTrypDB:TRSC58_01382"/>
<dbReference type="AlphaFoldDB" id="A0A061JC65"/>
<keyword evidence="3" id="KW-1185">Reference proteome</keyword>
<dbReference type="Proteomes" id="UP000031737">
    <property type="component" value="Unassembled WGS sequence"/>
</dbReference>
<gene>
    <name evidence="2" type="ORF">TRSC58_01382</name>
</gene>
<protein>
    <submittedName>
        <fullName evidence="2">Uncharacterized protein</fullName>
    </submittedName>
</protein>
<dbReference type="EMBL" id="AUPL01001382">
    <property type="protein sequence ID" value="ESL10877.1"/>
    <property type="molecule type" value="Genomic_DNA"/>
</dbReference>
<feature type="region of interest" description="Disordered" evidence="1">
    <location>
        <begin position="931"/>
        <end position="953"/>
    </location>
</feature>
<feature type="compositionally biased region" description="Basic and acidic residues" evidence="1">
    <location>
        <begin position="936"/>
        <end position="945"/>
    </location>
</feature>
<reference evidence="2 3" key="1">
    <citation type="submission" date="2013-07" db="EMBL/GenBank/DDBJ databases">
        <authorList>
            <person name="Stoco P.H."/>
            <person name="Wagner G."/>
            <person name="Gerber A."/>
            <person name="Zaha A."/>
            <person name="Thompson C."/>
            <person name="Bartholomeu D.C."/>
            <person name="Luckemeyer D.D."/>
            <person name="Bahia D."/>
            <person name="Loreto E."/>
            <person name="Prestes E.B."/>
            <person name="Lima F.M."/>
            <person name="Rodrigues-Luiz G."/>
            <person name="Vallejo G.A."/>
            <person name="Filho J.F."/>
            <person name="Monteiro K.M."/>
            <person name="Tyler K.M."/>
            <person name="de Almeida L.G."/>
            <person name="Ortiz M.F."/>
            <person name="Siervo M.A."/>
            <person name="de Moraes M.H."/>
            <person name="Cunha O.L."/>
            <person name="Mendonca-Neto R."/>
            <person name="Silva R."/>
            <person name="Teixeira S.M."/>
            <person name="Murta S.M."/>
            <person name="Sincero T.C."/>
            <person name="Mendes T.A."/>
            <person name="Urmenyi T.P."/>
            <person name="Silva V.G."/>
            <person name="da Rocha W.D."/>
            <person name="Andersson B."/>
            <person name="Romanha A.J."/>
            <person name="Steindel M."/>
            <person name="de Vasconcelos A.T."/>
            <person name="Grisard E.C."/>
        </authorList>
    </citation>
    <scope>NUCLEOTIDE SEQUENCE [LARGE SCALE GENOMIC DNA]</scope>
    <source>
        <strain evidence="2 3">SC58</strain>
    </source>
</reference>
<comment type="caution">
    <text evidence="2">The sequence shown here is derived from an EMBL/GenBank/DDBJ whole genome shotgun (WGS) entry which is preliminary data.</text>
</comment>